<keyword evidence="3" id="KW-1185">Reference proteome</keyword>
<evidence type="ECO:0000313" key="3">
    <source>
        <dbReference type="Proteomes" id="UP000501690"/>
    </source>
</evidence>
<dbReference type="AlphaFoldDB" id="A0A4D6NEC2"/>
<evidence type="ECO:0000256" key="1">
    <source>
        <dbReference type="SAM" id="MobiDB-lite"/>
    </source>
</evidence>
<reference evidence="2 3" key="1">
    <citation type="submission" date="2019-04" db="EMBL/GenBank/DDBJ databases">
        <title>An improved genome assembly and genetic linkage map for asparagus bean, Vigna unguiculata ssp. sesquipedialis.</title>
        <authorList>
            <person name="Xia Q."/>
            <person name="Zhang R."/>
            <person name="Dong Y."/>
        </authorList>
    </citation>
    <scope>NUCLEOTIDE SEQUENCE [LARGE SCALE GENOMIC DNA]</scope>
    <source>
        <tissue evidence="2">Leaf</tissue>
    </source>
</reference>
<proteinExistence type="predicted"/>
<sequence>MKILRQAAFFYKDVDVGDVRFDVNKDVVDGMLVDEVETSSQGDEGKLAKAEKAYANPDDGVDAKDAE</sequence>
<feature type="region of interest" description="Disordered" evidence="1">
    <location>
        <begin position="39"/>
        <end position="67"/>
    </location>
</feature>
<organism evidence="2 3">
    <name type="scientific">Vigna unguiculata</name>
    <name type="common">Cowpea</name>
    <dbReference type="NCBI Taxonomy" id="3917"/>
    <lineage>
        <taxon>Eukaryota</taxon>
        <taxon>Viridiplantae</taxon>
        <taxon>Streptophyta</taxon>
        <taxon>Embryophyta</taxon>
        <taxon>Tracheophyta</taxon>
        <taxon>Spermatophyta</taxon>
        <taxon>Magnoliopsida</taxon>
        <taxon>eudicotyledons</taxon>
        <taxon>Gunneridae</taxon>
        <taxon>Pentapetalae</taxon>
        <taxon>rosids</taxon>
        <taxon>fabids</taxon>
        <taxon>Fabales</taxon>
        <taxon>Fabaceae</taxon>
        <taxon>Papilionoideae</taxon>
        <taxon>50 kb inversion clade</taxon>
        <taxon>NPAAA clade</taxon>
        <taxon>indigoferoid/millettioid clade</taxon>
        <taxon>Phaseoleae</taxon>
        <taxon>Vigna</taxon>
    </lineage>
</organism>
<gene>
    <name evidence="2" type="ORF">DEO72_LG10g2465</name>
</gene>
<feature type="compositionally biased region" description="Basic and acidic residues" evidence="1">
    <location>
        <begin position="43"/>
        <end position="52"/>
    </location>
</feature>
<dbReference type="EMBL" id="CP039354">
    <property type="protein sequence ID" value="QCE11232.1"/>
    <property type="molecule type" value="Genomic_DNA"/>
</dbReference>
<name>A0A4D6NEC2_VIGUN</name>
<accession>A0A4D6NEC2</accession>
<dbReference type="Proteomes" id="UP000501690">
    <property type="component" value="Linkage Group LG10"/>
</dbReference>
<protein>
    <submittedName>
        <fullName evidence="2">Uncharacterized protein</fullName>
    </submittedName>
</protein>
<evidence type="ECO:0000313" key="2">
    <source>
        <dbReference type="EMBL" id="QCE11232.1"/>
    </source>
</evidence>